<proteinExistence type="predicted"/>
<evidence type="ECO:0000313" key="3">
    <source>
        <dbReference type="Proteomes" id="UP000239907"/>
    </source>
</evidence>
<dbReference type="RefSeq" id="WP_105042386.1">
    <property type="nucleotide sequence ID" value="NZ_MQWA01000001.1"/>
</dbReference>
<gene>
    <name evidence="2" type="ORF">BSZ32_04840</name>
</gene>
<dbReference type="Proteomes" id="UP000239907">
    <property type="component" value="Unassembled WGS sequence"/>
</dbReference>
<dbReference type="PANTHER" id="PTHR30006">
    <property type="entry name" value="THIAMINE-BINDING PERIPLASMIC PROTEIN-RELATED"/>
    <property type="match status" value="1"/>
</dbReference>
<comment type="caution">
    <text evidence="2">The sequence shown here is derived from an EMBL/GenBank/DDBJ whole genome shotgun (WGS) entry which is preliminary data.</text>
</comment>
<organism evidence="2 3">
    <name type="scientific">Rubritalea profundi</name>
    <dbReference type="NCBI Taxonomy" id="1658618"/>
    <lineage>
        <taxon>Bacteria</taxon>
        <taxon>Pseudomonadati</taxon>
        <taxon>Verrucomicrobiota</taxon>
        <taxon>Verrucomicrobiia</taxon>
        <taxon>Verrucomicrobiales</taxon>
        <taxon>Rubritaleaceae</taxon>
        <taxon>Rubritalea</taxon>
    </lineage>
</organism>
<dbReference type="Gene3D" id="3.40.190.10">
    <property type="entry name" value="Periplasmic binding protein-like II"/>
    <property type="match status" value="2"/>
</dbReference>
<protein>
    <recommendedName>
        <fullName evidence="4">Iron ABC transporter substrate-binding protein</fullName>
    </recommendedName>
</protein>
<dbReference type="AlphaFoldDB" id="A0A2S7U097"/>
<reference evidence="2 3" key="1">
    <citation type="submission" date="2016-12" db="EMBL/GenBank/DDBJ databases">
        <title>Study of bacterial adaptation to deep sea.</title>
        <authorList>
            <person name="Song J."/>
            <person name="Yoshizawa S."/>
            <person name="Kogure K."/>
        </authorList>
    </citation>
    <scope>NUCLEOTIDE SEQUENCE [LARGE SCALE GENOMIC DNA]</scope>
    <source>
        <strain evidence="2 3">SAORIC-165</strain>
    </source>
</reference>
<evidence type="ECO:0000313" key="2">
    <source>
        <dbReference type="EMBL" id="PQJ27891.1"/>
    </source>
</evidence>
<dbReference type="Pfam" id="PF13343">
    <property type="entry name" value="SBP_bac_6"/>
    <property type="match status" value="1"/>
</dbReference>
<dbReference type="PANTHER" id="PTHR30006:SF24">
    <property type="entry name" value="SLL0237 PROTEIN"/>
    <property type="match status" value="1"/>
</dbReference>
<dbReference type="EMBL" id="MQWA01000001">
    <property type="protein sequence ID" value="PQJ27891.1"/>
    <property type="molecule type" value="Genomic_DNA"/>
</dbReference>
<sequence length="501" mass="56453">MKKFWNKRIGVIAALVLVAVSPLILQRPEAVSRSEADEVLVVITPHNETIRSEFTEAFNAYWQKKTGKKVYIDWRTPGGTSEIRMVLDSKFTNAKGGGVGIDVFFGGGEYIFEKMAKAGRFEKLDVFSTHEDWFDGKLGIPRMYTGETYYNKEKYWVGVCLSQFGICYNVDNLERLRIEPPKTWDDLSDPKYLGSIAMADPTKSGSVARAFEMLVQQKIHQSLASTRRQPGETEEMRRQRAIGYGWADGLNLIQKIAANARYFTDAATKIPHDVSQGDAAAGMCIDFYGRAYNEKLKKPDGSSRLQWVAPDGGSSLSVDPVAVFKGAPNSELAQGFVEYLLSEDGQVLWNKRVGSEGGPKRRALRRLPIRPSVYSPENLADFTDPEVRPYAETPLFIYQPEITGPVFDALRYIIKSMCIDAHHELQAAWVGLVQYDMPEMTMSRFQDVSYVSYVKAMGEMREQLNSGNKIESAKEAKRMTGIFRRNYKEAAELAKEEANRP</sequence>
<keyword evidence="1" id="KW-0732">Signal</keyword>
<keyword evidence="3" id="KW-1185">Reference proteome</keyword>
<evidence type="ECO:0008006" key="4">
    <source>
        <dbReference type="Google" id="ProtNLM"/>
    </source>
</evidence>
<dbReference type="SUPFAM" id="SSF53850">
    <property type="entry name" value="Periplasmic binding protein-like II"/>
    <property type="match status" value="1"/>
</dbReference>
<evidence type="ECO:0000256" key="1">
    <source>
        <dbReference type="ARBA" id="ARBA00022729"/>
    </source>
</evidence>
<dbReference type="OrthoDB" id="9791045at2"/>
<accession>A0A2S7U097</accession>
<name>A0A2S7U097_9BACT</name>